<evidence type="ECO:0000313" key="10">
    <source>
        <dbReference type="EMBL" id="MEA5402802.1"/>
    </source>
</evidence>
<gene>
    <name evidence="10" type="primary">cas1</name>
    <name evidence="10" type="ORF">VB776_07745</name>
</gene>
<dbReference type="CDD" id="cd09634">
    <property type="entry name" value="Cas1_I-II-III"/>
    <property type="match status" value="1"/>
</dbReference>
<comment type="subunit">
    <text evidence="9">Homodimer, forms a heterotetramer with a Cas2 homodimer.</text>
</comment>
<proteinExistence type="predicted"/>
<dbReference type="PANTHER" id="PTHR34353:SF2">
    <property type="entry name" value="CRISPR-ASSOCIATED ENDONUCLEASE CAS1 1"/>
    <property type="match status" value="1"/>
</dbReference>
<evidence type="ECO:0000256" key="3">
    <source>
        <dbReference type="ARBA" id="ARBA00022759"/>
    </source>
</evidence>
<dbReference type="PANTHER" id="PTHR34353">
    <property type="entry name" value="CRISPR-ASSOCIATED ENDONUCLEASE CAS1 1"/>
    <property type="match status" value="1"/>
</dbReference>
<keyword evidence="4" id="KW-0378">Hydrolase</keyword>
<name>A0ABU5S2W1_9BACT</name>
<keyword evidence="8" id="KW-0464">Manganese</keyword>
<keyword evidence="5" id="KW-0460">Magnesium</keyword>
<comment type="caution">
    <text evidence="10">The sequence shown here is derived from an EMBL/GenBank/DDBJ whole genome shotgun (WGS) entry which is preliminary data.</text>
</comment>
<evidence type="ECO:0000256" key="6">
    <source>
        <dbReference type="ARBA" id="ARBA00023118"/>
    </source>
</evidence>
<dbReference type="Pfam" id="PF01867">
    <property type="entry name" value="Cas_Cas1"/>
    <property type="match status" value="1"/>
</dbReference>
<dbReference type="InterPro" id="IPR042206">
    <property type="entry name" value="CRISPR-assoc_Cas1_C"/>
</dbReference>
<protein>
    <submittedName>
        <fullName evidence="10">CRISPR-associated endonuclease Cas1</fullName>
    </submittedName>
</protein>
<keyword evidence="6" id="KW-0051">Antiviral defense</keyword>
<evidence type="ECO:0000256" key="7">
    <source>
        <dbReference type="ARBA" id="ARBA00023125"/>
    </source>
</evidence>
<dbReference type="Gene3D" id="1.20.120.920">
    <property type="entry name" value="CRISPR-associated endonuclease Cas1, C-terminal domain"/>
    <property type="match status" value="1"/>
</dbReference>
<keyword evidence="2" id="KW-0479">Metal-binding</keyword>
<evidence type="ECO:0000256" key="5">
    <source>
        <dbReference type="ARBA" id="ARBA00022842"/>
    </source>
</evidence>
<dbReference type="RefSeq" id="WP_323327707.1">
    <property type="nucleotide sequence ID" value="NZ_JAYGIL010000007.1"/>
</dbReference>
<keyword evidence="11" id="KW-1185">Reference proteome</keyword>
<dbReference type="InterPro" id="IPR002729">
    <property type="entry name" value="CRISPR-assoc_Cas1"/>
</dbReference>
<evidence type="ECO:0000313" key="11">
    <source>
        <dbReference type="Proteomes" id="UP001303899"/>
    </source>
</evidence>
<accession>A0ABU5S2W1</accession>
<evidence type="ECO:0000256" key="2">
    <source>
        <dbReference type="ARBA" id="ARBA00022723"/>
    </source>
</evidence>
<dbReference type="NCBIfam" id="TIGR00287">
    <property type="entry name" value="cas1"/>
    <property type="match status" value="1"/>
</dbReference>
<evidence type="ECO:0000256" key="4">
    <source>
        <dbReference type="ARBA" id="ARBA00022801"/>
    </source>
</evidence>
<evidence type="ECO:0000256" key="8">
    <source>
        <dbReference type="ARBA" id="ARBA00023211"/>
    </source>
</evidence>
<dbReference type="EMBL" id="JAYGIL010000007">
    <property type="protein sequence ID" value="MEA5402802.1"/>
    <property type="molecule type" value="Genomic_DNA"/>
</dbReference>
<keyword evidence="7" id="KW-0238">DNA-binding</keyword>
<keyword evidence="1" id="KW-0540">Nuclease</keyword>
<reference evidence="10 11" key="1">
    <citation type="submission" date="2023-12" db="EMBL/GenBank/DDBJ databases">
        <title>Novel species of the genus Arcicella isolated from rivers.</title>
        <authorList>
            <person name="Lu H."/>
        </authorList>
    </citation>
    <scope>NUCLEOTIDE SEQUENCE [LARGE SCALE GENOMIC DNA]</scope>
    <source>
        <strain evidence="10 11">DC2W</strain>
    </source>
</reference>
<organism evidence="10 11">
    <name type="scientific">Arcicella gelida</name>
    <dbReference type="NCBI Taxonomy" id="2984195"/>
    <lineage>
        <taxon>Bacteria</taxon>
        <taxon>Pseudomonadati</taxon>
        <taxon>Bacteroidota</taxon>
        <taxon>Cytophagia</taxon>
        <taxon>Cytophagales</taxon>
        <taxon>Flectobacillaceae</taxon>
        <taxon>Arcicella</taxon>
    </lineage>
</organism>
<dbReference type="InterPro" id="IPR050646">
    <property type="entry name" value="Cas1"/>
</dbReference>
<dbReference type="Proteomes" id="UP001303899">
    <property type="component" value="Unassembled WGS sequence"/>
</dbReference>
<dbReference type="GO" id="GO:0004519">
    <property type="term" value="F:endonuclease activity"/>
    <property type="evidence" value="ECO:0007669"/>
    <property type="project" value="UniProtKB-KW"/>
</dbReference>
<evidence type="ECO:0000256" key="9">
    <source>
        <dbReference type="ARBA" id="ARBA00038592"/>
    </source>
</evidence>
<keyword evidence="3 10" id="KW-0255">Endonuclease</keyword>
<sequence length="172" mass="20084">MKSYNNDLHETINYVLPQPYQFNGSSSRPAKDSFNAFLNYAYGILYTRIEKALILAGLDPYVGYLHRDDYNQKSMVFDFIEPFRIFIEVPVFRLFTAKKVNKAHTDEITNGVTLNKEGKELLIKALNDYLEEDSIRYKNRNQTRANIIQQEANTYANLLIEKTKDTSETMYL</sequence>
<evidence type="ECO:0000256" key="1">
    <source>
        <dbReference type="ARBA" id="ARBA00022722"/>
    </source>
</evidence>